<proteinExistence type="predicted"/>
<feature type="transmembrane region" description="Helical" evidence="1">
    <location>
        <begin position="160"/>
        <end position="180"/>
    </location>
</feature>
<sequence>MSESDRDPESESVSVSSSPQLLIALGIIGWITTLLMATEIPLGVWSGLFIGSWVVIPVAMIWDARQLRAQIGWPRFLWLYLLGAVVWFLAVVPATVYLLKRRSALQSPSPSPSPPPKDAPESQLGLTTPRQVVGLLAVIAGNLTPLVGVVVFEWSVVPLLIIYFCEAFITALIAAIKALFAELGSPTEDISTSRLPLASLQRKRGSLTVHPRLPPIYPRNIPYSTVIISLWLVIGLPVGLLAWAMLDSLPVLSIGMALSVIALLSTRLGEFCYEFLGDRRFSDTSAREIGRVPAQQVLGLLLIVPFIPSLSDAGPFILGAIVAIRTTTEAYRYSVDRSGGPSVSLFSQLEDAGVLQSSQTRTAPPEVSVPEEPIEGRIQPNTTVVLFGSVTTIFVELLNGLGLGVIMISGVILLTGVPALAAVYLISAVALITAYMGSHYLRYGTVEYRRRGDQIIAYDRLLETPQWSASVYNGDFSVANAILDRFFGTGTLTATADTPEKLGSVRLGPVKSLTAAVETLELPIADPSRPETDYAIVAAAGGLFGVFALVPVMILVFGNTSDAIAVGLIFVMGAPILFLALGWTALSRV</sequence>
<keyword evidence="1" id="KW-0472">Membrane</keyword>
<keyword evidence="1" id="KW-1133">Transmembrane helix</keyword>
<accession>U1PK34</accession>
<evidence type="ECO:0000313" key="3">
    <source>
        <dbReference type="Proteomes" id="UP000030710"/>
    </source>
</evidence>
<dbReference type="Pfam" id="PF20108">
    <property type="entry name" value="DUF6498"/>
    <property type="match status" value="1"/>
</dbReference>
<feature type="transmembrane region" description="Helical" evidence="1">
    <location>
        <begin position="419"/>
        <end position="441"/>
    </location>
</feature>
<dbReference type="Proteomes" id="UP000030710">
    <property type="component" value="Unassembled WGS sequence"/>
</dbReference>
<dbReference type="InterPro" id="IPR045466">
    <property type="entry name" value="DUF6498"/>
</dbReference>
<feature type="transmembrane region" description="Helical" evidence="1">
    <location>
        <begin position="77"/>
        <end position="99"/>
    </location>
</feature>
<dbReference type="HOGENOM" id="CLU_032880_0_0_2"/>
<gene>
    <name evidence="2" type="ORF">J07HQW2_00466</name>
</gene>
<feature type="transmembrane region" description="Helical" evidence="1">
    <location>
        <begin position="384"/>
        <end position="413"/>
    </location>
</feature>
<dbReference type="eggNOG" id="arCOG03920">
    <property type="taxonomic scope" value="Archaea"/>
</dbReference>
<feature type="transmembrane region" description="Helical" evidence="1">
    <location>
        <begin position="221"/>
        <end position="245"/>
    </location>
</feature>
<evidence type="ECO:0000313" key="2">
    <source>
        <dbReference type="EMBL" id="ERG94032.1"/>
    </source>
</evidence>
<feature type="transmembrane region" description="Helical" evidence="1">
    <location>
        <begin position="132"/>
        <end position="154"/>
    </location>
</feature>
<feature type="transmembrane region" description="Helical" evidence="1">
    <location>
        <begin position="563"/>
        <end position="586"/>
    </location>
</feature>
<organism evidence="2 3">
    <name type="scientific">Haloquadratum walsbyi J07HQW2</name>
    <dbReference type="NCBI Taxonomy" id="1238425"/>
    <lineage>
        <taxon>Archaea</taxon>
        <taxon>Methanobacteriati</taxon>
        <taxon>Methanobacteriota</taxon>
        <taxon>Stenosarchaea group</taxon>
        <taxon>Halobacteria</taxon>
        <taxon>Halobacteriales</taxon>
        <taxon>Haloferacaceae</taxon>
        <taxon>Haloquadratum</taxon>
    </lineage>
</organism>
<reference evidence="2 3" key="1">
    <citation type="journal article" date="2013" name="PLoS ONE">
        <title>Assembly-driven community genomics of a hypersaline microbial ecosystem.</title>
        <authorList>
            <person name="Podell S."/>
            <person name="Ugalde J.A."/>
            <person name="Narasingarao P."/>
            <person name="Banfield J.F."/>
            <person name="Heidelberg K.B."/>
            <person name="Allen E.E."/>
        </authorList>
    </citation>
    <scope>NUCLEOTIDE SEQUENCE [LARGE SCALE GENOMIC DNA]</scope>
    <source>
        <strain evidence="3">J07HQW2</strain>
    </source>
</reference>
<feature type="transmembrane region" description="Helical" evidence="1">
    <location>
        <begin position="44"/>
        <end position="62"/>
    </location>
</feature>
<feature type="transmembrane region" description="Helical" evidence="1">
    <location>
        <begin position="534"/>
        <end position="557"/>
    </location>
</feature>
<keyword evidence="1" id="KW-0812">Transmembrane</keyword>
<feature type="transmembrane region" description="Helical" evidence="1">
    <location>
        <begin position="20"/>
        <end position="37"/>
    </location>
</feature>
<dbReference type="EMBL" id="KE356561">
    <property type="protein sequence ID" value="ERG94032.1"/>
    <property type="molecule type" value="Genomic_DNA"/>
</dbReference>
<evidence type="ECO:0000256" key="1">
    <source>
        <dbReference type="SAM" id="Phobius"/>
    </source>
</evidence>
<protein>
    <submittedName>
        <fullName evidence="2">Uncharacterized protein</fullName>
    </submittedName>
</protein>
<name>U1PK34_9EURY</name>
<dbReference type="AlphaFoldDB" id="U1PK34"/>